<reference evidence="1" key="1">
    <citation type="submission" date="2020-11" db="EMBL/GenBank/DDBJ databases">
        <authorList>
            <person name="Tran Van P."/>
        </authorList>
    </citation>
    <scope>NUCLEOTIDE SEQUENCE</scope>
</reference>
<protein>
    <submittedName>
        <fullName evidence="1">Uncharacterized protein</fullName>
    </submittedName>
</protein>
<name>A0A7R9EQL4_9NEOP</name>
<evidence type="ECO:0000313" key="1">
    <source>
        <dbReference type="EMBL" id="CAD7439576.1"/>
    </source>
</evidence>
<dbReference type="AlphaFoldDB" id="A0A7R9EQL4"/>
<sequence length="91" mass="10511">MAAGELRPPELFTSKDTVKLWPQIFRDTYELRPRRCTRICVEGEWKTILDKPPSLSTPDRDSSFDLPVIGRLLYCDLDHAATEAVQRSYIN</sequence>
<organism evidence="1">
    <name type="scientific">Timema bartmani</name>
    <dbReference type="NCBI Taxonomy" id="61472"/>
    <lineage>
        <taxon>Eukaryota</taxon>
        <taxon>Metazoa</taxon>
        <taxon>Ecdysozoa</taxon>
        <taxon>Arthropoda</taxon>
        <taxon>Hexapoda</taxon>
        <taxon>Insecta</taxon>
        <taxon>Pterygota</taxon>
        <taxon>Neoptera</taxon>
        <taxon>Polyneoptera</taxon>
        <taxon>Phasmatodea</taxon>
        <taxon>Timematodea</taxon>
        <taxon>Timematoidea</taxon>
        <taxon>Timematidae</taxon>
        <taxon>Timema</taxon>
    </lineage>
</organism>
<accession>A0A7R9EQL4</accession>
<proteinExistence type="predicted"/>
<gene>
    <name evidence="1" type="ORF">TBIB3V08_LOCUS2133</name>
</gene>
<dbReference type="EMBL" id="OD564728">
    <property type="protein sequence ID" value="CAD7439576.1"/>
    <property type="molecule type" value="Genomic_DNA"/>
</dbReference>